<evidence type="ECO:0000313" key="2">
    <source>
        <dbReference type="Proteomes" id="UP000198287"/>
    </source>
</evidence>
<dbReference type="SUPFAM" id="SSF81383">
    <property type="entry name" value="F-box domain"/>
    <property type="match status" value="1"/>
</dbReference>
<dbReference type="Proteomes" id="UP000198287">
    <property type="component" value="Unassembled WGS sequence"/>
</dbReference>
<dbReference type="EMBL" id="LNIX01000051">
    <property type="protein sequence ID" value="OXA37903.1"/>
    <property type="molecule type" value="Genomic_DNA"/>
</dbReference>
<dbReference type="InterPro" id="IPR036047">
    <property type="entry name" value="F-box-like_dom_sf"/>
</dbReference>
<proteinExistence type="predicted"/>
<comment type="caution">
    <text evidence="1">The sequence shown here is derived from an EMBL/GenBank/DDBJ whole genome shotgun (WGS) entry which is preliminary data.</text>
</comment>
<keyword evidence="2" id="KW-1185">Reference proteome</keyword>
<reference evidence="1 2" key="1">
    <citation type="submission" date="2015-12" db="EMBL/GenBank/DDBJ databases">
        <title>The genome of Folsomia candida.</title>
        <authorList>
            <person name="Faddeeva A."/>
            <person name="Derks M.F."/>
            <person name="Anvar Y."/>
            <person name="Smit S."/>
            <person name="Van Straalen N."/>
            <person name="Roelofs D."/>
        </authorList>
    </citation>
    <scope>NUCLEOTIDE SEQUENCE [LARGE SCALE GENOMIC DNA]</scope>
    <source>
        <strain evidence="1 2">VU population</strain>
        <tissue evidence="1">Whole body</tissue>
    </source>
</reference>
<evidence type="ECO:0008006" key="3">
    <source>
        <dbReference type="Google" id="ProtNLM"/>
    </source>
</evidence>
<dbReference type="AlphaFoldDB" id="A0A226CY75"/>
<name>A0A226CY75_FOLCA</name>
<protein>
    <recommendedName>
        <fullName evidence="3">F-box domain-containing protein</fullName>
    </recommendedName>
</protein>
<evidence type="ECO:0000313" key="1">
    <source>
        <dbReference type="EMBL" id="OXA37903.1"/>
    </source>
</evidence>
<sequence length="524" mass="60626">MMSTMTRNLDIEASTFHPLFPEIIERILSFLPTVDLLTSSSVNATWEREARKQFRARIPIKLTGSSGYPKFEEYITLMSVRNNYHERLHTCYRYFEEINQFLSKLEKLALNSRGRMKHLSLPFIMQGGPEFRRFFEILHLFGHNLSSLELHLCHNYHYTETDYTQITTTTADVSPFLSGLSSQPPFPWITRLSIRCWSVMKNAVGLTVAKLGPLFPNVTTLEYLYPDRNAIEMQLLANPFPRLSALRISDREYETPDADIGHLIPTFRPVWSINKFEFNVIGDGGRIGMSLLRTFSPTLESVHINKMHIRLIYDYKFVFIPVMPRLRGFRVTVSGASKCNYVLPQLQFETQNAAKKIVYDKQFPVLQRIRVGFFEKVETQAERETQFETIAKFLYGSFLSGANVCDTLDELDVPLPPGEVQVAWREGIKMCVVTTFPNVRYSSSFDEMWRNMRRVEVQKWIESGIELGVLGRCEERSGDIGGRDERLVYVEIGGIKVKPSRAHVRFAHMRSVPCDLDTWGRFYT</sequence>
<accession>A0A226CY75</accession>
<organism evidence="1 2">
    <name type="scientific">Folsomia candida</name>
    <name type="common">Springtail</name>
    <dbReference type="NCBI Taxonomy" id="158441"/>
    <lineage>
        <taxon>Eukaryota</taxon>
        <taxon>Metazoa</taxon>
        <taxon>Ecdysozoa</taxon>
        <taxon>Arthropoda</taxon>
        <taxon>Hexapoda</taxon>
        <taxon>Collembola</taxon>
        <taxon>Entomobryomorpha</taxon>
        <taxon>Isotomoidea</taxon>
        <taxon>Isotomidae</taxon>
        <taxon>Proisotominae</taxon>
        <taxon>Folsomia</taxon>
    </lineage>
</organism>
<gene>
    <name evidence="1" type="ORF">Fcan01_27348</name>
</gene>
<dbReference type="OrthoDB" id="2382755at2759"/>